<dbReference type="EMBL" id="BARV01029838">
    <property type="protein sequence ID" value="GAI34595.1"/>
    <property type="molecule type" value="Genomic_DNA"/>
</dbReference>
<protein>
    <submittedName>
        <fullName evidence="1">Uncharacterized protein</fullName>
    </submittedName>
</protein>
<proteinExistence type="predicted"/>
<accession>X1P6E3</accession>
<reference evidence="1" key="1">
    <citation type="journal article" date="2014" name="Front. Microbiol.">
        <title>High frequency of phylogenetically diverse reductive dehalogenase-homologous genes in deep subseafloor sedimentary metagenomes.</title>
        <authorList>
            <person name="Kawai M."/>
            <person name="Futagami T."/>
            <person name="Toyoda A."/>
            <person name="Takaki Y."/>
            <person name="Nishi S."/>
            <person name="Hori S."/>
            <person name="Arai W."/>
            <person name="Tsubouchi T."/>
            <person name="Morono Y."/>
            <person name="Uchiyama I."/>
            <person name="Ito T."/>
            <person name="Fujiyama A."/>
            <person name="Inagaki F."/>
            <person name="Takami H."/>
        </authorList>
    </citation>
    <scope>NUCLEOTIDE SEQUENCE</scope>
    <source>
        <strain evidence="1">Expedition CK06-06</strain>
    </source>
</reference>
<organism evidence="1">
    <name type="scientific">marine sediment metagenome</name>
    <dbReference type="NCBI Taxonomy" id="412755"/>
    <lineage>
        <taxon>unclassified sequences</taxon>
        <taxon>metagenomes</taxon>
        <taxon>ecological metagenomes</taxon>
    </lineage>
</organism>
<name>X1P6E3_9ZZZZ</name>
<dbReference type="AlphaFoldDB" id="X1P6E3"/>
<sequence>GCIRHIMQVFPESSWLKWVLVEAQNITRRRTWMPPQPSDILKIACNKEARLVQNGKHLLEILIESLKRLKAKLQGETPAAIDLWNQIGSDEYQPKDEPNLSNYVKRHLDDDLRQRGIVVNREVEIRRGEGSAQGEQTDIHVDAISRGTDGKEYDRVTVIIETKGCWNQELDNAMETQLLNRYLKDNHCQYGLYLVGWFNCDQWSNADYRKKRSPRLSNDEAQLRFDAQATDLSQQGTLIKALVIVVNQRNGTLFKPN</sequence>
<gene>
    <name evidence="1" type="ORF">S06H3_47497</name>
</gene>
<feature type="non-terminal residue" evidence="1">
    <location>
        <position position="1"/>
    </location>
</feature>
<feature type="non-terminal residue" evidence="1">
    <location>
        <position position="257"/>
    </location>
</feature>
<evidence type="ECO:0000313" key="1">
    <source>
        <dbReference type="EMBL" id="GAI34595.1"/>
    </source>
</evidence>
<comment type="caution">
    <text evidence="1">The sequence shown here is derived from an EMBL/GenBank/DDBJ whole genome shotgun (WGS) entry which is preliminary data.</text>
</comment>